<dbReference type="OrthoDB" id="2447603at2759"/>
<proteinExistence type="predicted"/>
<organism evidence="2 3">
    <name type="scientific">Diversispora epigaea</name>
    <dbReference type="NCBI Taxonomy" id="1348612"/>
    <lineage>
        <taxon>Eukaryota</taxon>
        <taxon>Fungi</taxon>
        <taxon>Fungi incertae sedis</taxon>
        <taxon>Mucoromycota</taxon>
        <taxon>Glomeromycotina</taxon>
        <taxon>Glomeromycetes</taxon>
        <taxon>Diversisporales</taxon>
        <taxon>Diversisporaceae</taxon>
        <taxon>Diversispora</taxon>
    </lineage>
</organism>
<accession>A0A397HMM2</accession>
<dbReference type="EMBL" id="PQFF01000298">
    <property type="protein sequence ID" value="RHZ64207.1"/>
    <property type="molecule type" value="Genomic_DNA"/>
</dbReference>
<evidence type="ECO:0000256" key="1">
    <source>
        <dbReference type="SAM" id="MobiDB-lite"/>
    </source>
</evidence>
<evidence type="ECO:0000313" key="2">
    <source>
        <dbReference type="EMBL" id="RHZ64207.1"/>
    </source>
</evidence>
<protein>
    <recommendedName>
        <fullName evidence="4">Serine-threonine/tyrosine-protein kinase catalytic domain-containing protein</fullName>
    </recommendedName>
</protein>
<name>A0A397HMM2_9GLOM</name>
<gene>
    <name evidence="2" type="ORF">Glove_326g11</name>
</gene>
<feature type="region of interest" description="Disordered" evidence="1">
    <location>
        <begin position="94"/>
        <end position="116"/>
    </location>
</feature>
<comment type="caution">
    <text evidence="2">The sequence shown here is derived from an EMBL/GenBank/DDBJ whole genome shotgun (WGS) entry which is preliminary data.</text>
</comment>
<evidence type="ECO:0000313" key="3">
    <source>
        <dbReference type="Proteomes" id="UP000266861"/>
    </source>
</evidence>
<sequence length="116" mass="13351">MDTREIKLQTLRETHINGTPVDYINIYSSAWNDNPTQRPTVENIRNSLEKIQFENIFYVSIENTQSIQPKVSSIVKIWYQTQAIGDQSNENINLSDEENGQTLTDFANQEITGIDN</sequence>
<dbReference type="Proteomes" id="UP000266861">
    <property type="component" value="Unassembled WGS sequence"/>
</dbReference>
<reference evidence="2 3" key="1">
    <citation type="submission" date="2018-08" db="EMBL/GenBank/DDBJ databases">
        <title>Genome and evolution of the arbuscular mycorrhizal fungus Diversispora epigaea (formerly Glomus versiforme) and its bacterial endosymbionts.</title>
        <authorList>
            <person name="Sun X."/>
            <person name="Fei Z."/>
            <person name="Harrison M."/>
        </authorList>
    </citation>
    <scope>NUCLEOTIDE SEQUENCE [LARGE SCALE GENOMIC DNA]</scope>
    <source>
        <strain evidence="2 3">IT104</strain>
    </source>
</reference>
<dbReference type="AlphaFoldDB" id="A0A397HMM2"/>
<keyword evidence="3" id="KW-1185">Reference proteome</keyword>
<evidence type="ECO:0008006" key="4">
    <source>
        <dbReference type="Google" id="ProtNLM"/>
    </source>
</evidence>